<dbReference type="FunCoup" id="A0A5F7ZVJ9">
    <property type="interactions" value="347"/>
</dbReference>
<dbReference type="FunFam" id="2.10.10.100:FF:000002">
    <property type="entry name" value="UDP-N-acetylhexosamine pyrophosphorylase-like protein 1"/>
    <property type="match status" value="1"/>
</dbReference>
<proteinExistence type="predicted"/>
<dbReference type="CDD" id="cd04193">
    <property type="entry name" value="UDPGlcNAc_PPase"/>
    <property type="match status" value="1"/>
</dbReference>
<sequence length="595" mass="63175">MVDFSTHASRRDPEGPGIPRGGARSGRGRHRSGAWSRAGTGTGARGTRPGPDTGVGPGDGEGLGTGWRDGAGPVSSLGQDAGAARGTWTGRGQREPGRSRGRGAGMGGLRGRTRGGVEAGRPGPSPLGGLHRPSGPVTLVSGAGHECRLDRRQQRHGLGAGRARPAAARWPGAPPALLGRAGAGVASRAAGGAGAAGARGAARALPAGGGGLRAPPRPAARLGRAPAAPARRARRQGQPQRPRDAAALGGGRYVMTSEFTLGPTAEFFREHDFFHLDPANVVMFEQRLLPAVTFDGKVILERKDKVAMAPDGNGGLYCALEDHKILEDMERRGVEFVHVYCVDNILVRLADPVFIGFCVLQGADCGAKVVEKAYPEEPVGVVCQVDGVPQVVEYSEISPDTAQLRASDGGLLYNAGNICNHFFTRGFLKAVTREFEPLLKPHVAVKKVPCVDEEGNLIKPLKPNGIKMEKFVFDVFQFAKNFVAFEVLREEEFAPLKNAEPADRDSPRTSRQALLAQHYRWALQAGARFLDAHGAWPPELPGLPPNGDPPAICEISPLVSYSGEGLEVYLQGREFQSPFILDEDQARELLQPRES</sequence>
<reference evidence="4" key="2">
    <citation type="submission" date="2019-01" db="EMBL/GenBank/DDBJ databases">
        <authorList>
            <person name="Graves T."/>
            <person name="Eichler E.E."/>
            <person name="Wilson R.K."/>
        </authorList>
    </citation>
    <scope>NUCLEOTIDE SEQUENCE [LARGE SCALE GENOMIC DNA]</scope>
    <source>
        <strain evidence="4">17573</strain>
    </source>
</reference>
<dbReference type="AlphaFoldDB" id="A0A5F7ZVJ9"/>
<dbReference type="PANTHER" id="PTHR11952">
    <property type="entry name" value="UDP- GLUCOSE PYROPHOSPHORYLASE"/>
    <property type="match status" value="1"/>
</dbReference>
<evidence type="ECO:0000256" key="1">
    <source>
        <dbReference type="ARBA" id="ARBA00022679"/>
    </source>
</evidence>
<dbReference type="Gene3D" id="2.10.10.100">
    <property type="match status" value="1"/>
</dbReference>
<dbReference type="Bgee" id="ENSMMUG00000047506">
    <property type="expression patterns" value="Expressed in ileum and 19 other cell types or tissues"/>
</dbReference>
<accession>A0A5F7ZVJ9</accession>
<dbReference type="InterPro" id="IPR039741">
    <property type="entry name" value="UDP-sugar_pyrophosphorylase"/>
</dbReference>
<dbReference type="SUPFAM" id="SSF53448">
    <property type="entry name" value="Nucleotide-diphospho-sugar transferases"/>
    <property type="match status" value="1"/>
</dbReference>
<dbReference type="Gene3D" id="3.90.550.10">
    <property type="entry name" value="Spore Coat Polysaccharide Biosynthesis Protein SpsA, Chain A"/>
    <property type="match status" value="1"/>
</dbReference>
<dbReference type="Proteomes" id="UP000006718">
    <property type="component" value="Chromosome 15"/>
</dbReference>
<evidence type="ECO:0000256" key="3">
    <source>
        <dbReference type="SAM" id="MobiDB-lite"/>
    </source>
</evidence>
<reference evidence="4" key="4">
    <citation type="submission" date="2025-09" db="UniProtKB">
        <authorList>
            <consortium name="Ensembl"/>
        </authorList>
    </citation>
    <scope>IDENTIFICATION</scope>
    <source>
        <strain evidence="4">17573</strain>
    </source>
</reference>
<feature type="region of interest" description="Disordered" evidence="3">
    <location>
        <begin position="1"/>
        <end position="171"/>
    </location>
</feature>
<protein>
    <submittedName>
        <fullName evidence="4">UDP-N-acetylglucosamine pyrophosphorylase 1 like 1</fullName>
    </submittedName>
</protein>
<keyword evidence="1" id="KW-0808">Transferase</keyword>
<dbReference type="GO" id="GO:0003977">
    <property type="term" value="F:UDP-N-acetylglucosamine diphosphorylase activity"/>
    <property type="evidence" value="ECO:0000318"/>
    <property type="project" value="GO_Central"/>
</dbReference>
<dbReference type="VEuPathDB" id="HostDB:ENSMMUG00000047506"/>
<reference evidence="4" key="3">
    <citation type="submission" date="2025-08" db="UniProtKB">
        <authorList>
            <consortium name="Ensembl"/>
        </authorList>
    </citation>
    <scope>IDENTIFICATION</scope>
    <source>
        <strain evidence="4">17573</strain>
    </source>
</reference>
<gene>
    <name evidence="4" type="primary">UAP1L1</name>
</gene>
<feature type="compositionally biased region" description="Low complexity" evidence="3">
    <location>
        <begin position="81"/>
        <end position="91"/>
    </location>
</feature>
<dbReference type="InParanoid" id="A0A5F7ZVJ9"/>
<dbReference type="STRING" id="9544.ENSMMUP00000068665"/>
<feature type="compositionally biased region" description="Gly residues" evidence="3">
    <location>
        <begin position="53"/>
        <end position="69"/>
    </location>
</feature>
<dbReference type="SMR" id="A0A5F7ZVJ9"/>
<evidence type="ECO:0000256" key="2">
    <source>
        <dbReference type="ARBA" id="ARBA00022695"/>
    </source>
</evidence>
<dbReference type="Pfam" id="PF01704">
    <property type="entry name" value="UDPGP"/>
    <property type="match status" value="1"/>
</dbReference>
<dbReference type="GeneTree" id="ENSGT00940000153464"/>
<organism evidence="4 5">
    <name type="scientific">Macaca mulatta</name>
    <name type="common">Rhesus macaque</name>
    <dbReference type="NCBI Taxonomy" id="9544"/>
    <lineage>
        <taxon>Eukaryota</taxon>
        <taxon>Metazoa</taxon>
        <taxon>Chordata</taxon>
        <taxon>Craniata</taxon>
        <taxon>Vertebrata</taxon>
        <taxon>Euteleostomi</taxon>
        <taxon>Mammalia</taxon>
        <taxon>Eutheria</taxon>
        <taxon>Euarchontoglires</taxon>
        <taxon>Primates</taxon>
        <taxon>Haplorrhini</taxon>
        <taxon>Catarrhini</taxon>
        <taxon>Cercopithecidae</taxon>
        <taxon>Cercopithecinae</taxon>
        <taxon>Macaca</taxon>
    </lineage>
</organism>
<keyword evidence="5" id="KW-1185">Reference proteome</keyword>
<dbReference type="Ensembl" id="ENSMMUT00000089995.1">
    <property type="protein sequence ID" value="ENSMMUP00000068665.1"/>
    <property type="gene ID" value="ENSMMUG00000047506.2"/>
</dbReference>
<evidence type="ECO:0000313" key="4">
    <source>
        <dbReference type="Ensembl" id="ENSMMUP00000068665.1"/>
    </source>
</evidence>
<evidence type="ECO:0000313" key="5">
    <source>
        <dbReference type="Proteomes" id="UP000006718"/>
    </source>
</evidence>
<dbReference type="FunFam" id="3.90.550.10:FF:000360">
    <property type="entry name" value="UDP-N-acetylglucosamine pyrophosphorylase 1"/>
    <property type="match status" value="1"/>
</dbReference>
<feature type="compositionally biased region" description="Low complexity" evidence="3">
    <location>
        <begin position="219"/>
        <end position="240"/>
    </location>
</feature>
<feature type="compositionally biased region" description="Low complexity" evidence="3">
    <location>
        <begin position="33"/>
        <end position="52"/>
    </location>
</feature>
<name>A0A5F7ZVJ9_MACMU</name>
<dbReference type="PANTHER" id="PTHR11952:SF6">
    <property type="entry name" value="UDP-N-ACETYLHEXOSAMINE PYROPHOSPHORYLASE-LIKE PROTEIN 1"/>
    <property type="match status" value="1"/>
</dbReference>
<feature type="region of interest" description="Disordered" evidence="3">
    <location>
        <begin position="207"/>
        <end position="249"/>
    </location>
</feature>
<dbReference type="InterPro" id="IPR029044">
    <property type="entry name" value="Nucleotide-diphossugar_trans"/>
</dbReference>
<dbReference type="GO" id="GO:0006048">
    <property type="term" value="P:UDP-N-acetylglucosamine biosynthetic process"/>
    <property type="evidence" value="ECO:0000318"/>
    <property type="project" value="GO_Central"/>
</dbReference>
<keyword evidence="2" id="KW-0548">Nucleotidyltransferase</keyword>
<dbReference type="ExpressionAtlas" id="A0A5F7ZVJ9">
    <property type="expression patterns" value="baseline"/>
</dbReference>
<reference evidence="5" key="1">
    <citation type="journal article" date="2007" name="Science">
        <title>Evolutionary and biomedical insights from the rhesus macaque genome.</title>
        <authorList>
            <person name="Gibbs R.A."/>
            <person name="Rogers J."/>
            <person name="Katze M.G."/>
            <person name="Bumgarner R."/>
            <person name="Weinstock G.M."/>
            <person name="Mardis E.R."/>
            <person name="Remington K.A."/>
            <person name="Strausberg R.L."/>
            <person name="Venter J.C."/>
            <person name="Wilson R.K."/>
            <person name="Batzer M.A."/>
            <person name="Bustamante C.D."/>
            <person name="Eichler E.E."/>
            <person name="Hahn M.W."/>
            <person name="Hardison R.C."/>
            <person name="Makova K.D."/>
            <person name="Miller W."/>
            <person name="Milosavljevic A."/>
            <person name="Palermo R.E."/>
            <person name="Siepel A."/>
            <person name="Sikela J.M."/>
            <person name="Attaway T."/>
            <person name="Bell S."/>
            <person name="Bernard K.E."/>
            <person name="Buhay C.J."/>
            <person name="Chandrabose M.N."/>
            <person name="Dao M."/>
            <person name="Davis C."/>
            <person name="Delehaunty K.D."/>
            <person name="Ding Y."/>
            <person name="Dinh H.H."/>
            <person name="Dugan-Rocha S."/>
            <person name="Fulton L.A."/>
            <person name="Gabisi R.A."/>
            <person name="Garner T.T."/>
            <person name="Godfrey J."/>
            <person name="Hawes A.C."/>
            <person name="Hernandez J."/>
            <person name="Hines S."/>
            <person name="Holder M."/>
            <person name="Hume J."/>
            <person name="Jhangiani S.N."/>
            <person name="Joshi V."/>
            <person name="Khan Z.M."/>
            <person name="Kirkness E.F."/>
            <person name="Cree A."/>
            <person name="Fowler R.G."/>
            <person name="Lee S."/>
            <person name="Lewis L.R."/>
            <person name="Li Z."/>
            <person name="Liu Y.-S."/>
            <person name="Moore S.M."/>
            <person name="Muzny D."/>
            <person name="Nazareth L.V."/>
            <person name="Ngo D.N."/>
            <person name="Okwuonu G.O."/>
            <person name="Pai G."/>
            <person name="Parker D."/>
            <person name="Paul H.A."/>
            <person name="Pfannkoch C."/>
            <person name="Pohl C.S."/>
            <person name="Rogers Y.-H.C."/>
            <person name="Ruiz S.J."/>
            <person name="Sabo A."/>
            <person name="Santibanez J."/>
            <person name="Schneider B.W."/>
            <person name="Smith S.M."/>
            <person name="Sodergren E."/>
            <person name="Svatek A.F."/>
            <person name="Utterback T.R."/>
            <person name="Vattathil S."/>
            <person name="Warren W."/>
            <person name="White C.S."/>
            <person name="Chinwalla A.T."/>
            <person name="Feng Y."/>
            <person name="Halpern A.L."/>
            <person name="Hillier L.W."/>
            <person name="Huang X."/>
            <person name="Minx P."/>
            <person name="Nelson J.O."/>
            <person name="Pepin K.H."/>
            <person name="Qin X."/>
            <person name="Sutton G.G."/>
            <person name="Venter E."/>
            <person name="Walenz B.P."/>
            <person name="Wallis J.W."/>
            <person name="Worley K.C."/>
            <person name="Yang S.-P."/>
            <person name="Jones S.M."/>
            <person name="Marra M.A."/>
            <person name="Rocchi M."/>
            <person name="Schein J.E."/>
            <person name="Baertsch R."/>
            <person name="Clarke L."/>
            <person name="Csuros M."/>
            <person name="Glasscock J."/>
            <person name="Harris R.A."/>
            <person name="Havlak P."/>
            <person name="Jackson A.R."/>
            <person name="Jiang H."/>
            <person name="Liu Y."/>
            <person name="Messina D.N."/>
            <person name="Shen Y."/>
            <person name="Song H.X.-Z."/>
            <person name="Wylie T."/>
            <person name="Zhang L."/>
            <person name="Birney E."/>
            <person name="Han K."/>
            <person name="Konkel M.K."/>
            <person name="Lee J."/>
            <person name="Smit A.F.A."/>
            <person name="Ullmer B."/>
            <person name="Wang H."/>
            <person name="Xing J."/>
            <person name="Burhans R."/>
            <person name="Cheng Z."/>
            <person name="Karro J.E."/>
            <person name="Ma J."/>
            <person name="Raney B."/>
            <person name="She X."/>
            <person name="Cox M.J."/>
            <person name="Demuth J.P."/>
            <person name="Dumas L.J."/>
            <person name="Han S.-G."/>
            <person name="Hopkins J."/>
            <person name="Karimpour-Fard A."/>
            <person name="Kim Y.H."/>
            <person name="Pollack J.R."/>
            <person name="Vinar T."/>
            <person name="Addo-Quaye C."/>
            <person name="Degenhardt J."/>
            <person name="Denby A."/>
            <person name="Hubisz M.J."/>
            <person name="Indap A."/>
            <person name="Kosiol C."/>
            <person name="Lahn B.T."/>
            <person name="Lawson H.A."/>
            <person name="Marklein A."/>
            <person name="Nielsen R."/>
            <person name="Vallender E.J."/>
            <person name="Clark A.G."/>
            <person name="Ferguson B."/>
            <person name="Hernandez R.D."/>
            <person name="Hirani K."/>
            <person name="Kehrer-Sawatzki H."/>
            <person name="Kolb J."/>
            <person name="Patil S."/>
            <person name="Pu L.-L."/>
            <person name="Ren Y."/>
            <person name="Smith D.G."/>
            <person name="Wheeler D.A."/>
            <person name="Schenck I."/>
            <person name="Ball E.V."/>
            <person name="Chen R."/>
            <person name="Cooper D.N."/>
            <person name="Giardine B."/>
            <person name="Hsu F."/>
            <person name="Kent W.J."/>
            <person name="Lesk A."/>
            <person name="Nelson D.L."/>
            <person name="O'brien W.E."/>
            <person name="Pruefer K."/>
            <person name="Stenson P.D."/>
            <person name="Wallace J.C."/>
            <person name="Ke H."/>
            <person name="Liu X.-M."/>
            <person name="Wang P."/>
            <person name="Xiang A.P."/>
            <person name="Yang F."/>
            <person name="Barber G.P."/>
            <person name="Haussler D."/>
            <person name="Karolchik D."/>
            <person name="Kern A.D."/>
            <person name="Kuhn R.M."/>
            <person name="Smith K.E."/>
            <person name="Zwieg A.S."/>
        </authorList>
    </citation>
    <scope>NUCLEOTIDE SEQUENCE [LARGE SCALE GENOMIC DNA]</scope>
    <source>
        <strain evidence="5">17573</strain>
    </source>
</reference>
<dbReference type="InterPro" id="IPR002618">
    <property type="entry name" value="UDPGP_fam"/>
</dbReference>
<feature type="compositionally biased region" description="Low complexity" evidence="3">
    <location>
        <begin position="161"/>
        <end position="171"/>
    </location>
</feature>